<dbReference type="Proteomes" id="UP001178281">
    <property type="component" value="Unassembled WGS sequence"/>
</dbReference>
<evidence type="ECO:0000313" key="2">
    <source>
        <dbReference type="Proteomes" id="UP001178281"/>
    </source>
</evidence>
<accession>A0AA90S953</accession>
<evidence type="ECO:0000313" key="1">
    <source>
        <dbReference type="EMBL" id="MDP0399785.1"/>
    </source>
</evidence>
<reference evidence="1" key="1">
    <citation type="submission" date="2023-08" db="EMBL/GenBank/DDBJ databases">
        <title>The draft genome of Tsukamurella strandjordii strain 050030.</title>
        <authorList>
            <person name="Zhao F."/>
            <person name="Feng Y."/>
            <person name="Zong Z."/>
        </authorList>
    </citation>
    <scope>NUCLEOTIDE SEQUENCE</scope>
    <source>
        <strain evidence="1">050030</strain>
    </source>
</reference>
<dbReference type="RefSeq" id="WP_305112326.1">
    <property type="nucleotide sequence ID" value="NZ_JAUTIX010000007.1"/>
</dbReference>
<name>A0AA90S953_9ACTN</name>
<organism evidence="1 2">
    <name type="scientific">Tsukamurella strandjordii</name>
    <dbReference type="NCBI Taxonomy" id="147577"/>
    <lineage>
        <taxon>Bacteria</taxon>
        <taxon>Bacillati</taxon>
        <taxon>Actinomycetota</taxon>
        <taxon>Actinomycetes</taxon>
        <taxon>Mycobacteriales</taxon>
        <taxon>Tsukamurellaceae</taxon>
        <taxon>Tsukamurella</taxon>
    </lineage>
</organism>
<comment type="caution">
    <text evidence="1">The sequence shown here is derived from an EMBL/GenBank/DDBJ whole genome shotgun (WGS) entry which is preliminary data.</text>
</comment>
<sequence length="389" mass="42514">MTDSAYDWLPDRHLGVAATLAHSDELIGQISDLLFPYQTQPEGIIRLREDRHGSVSRTVVAGVAPMPRKIPLLVADALVALRAAIEHTIFTEVEHLDGALDEKAAKVVEMPAFTTSENFEGWMKGRKKNGSPSLQDGSEIVRRIEALQPFHSQPDPELHPLARLVSHTNHAKHRTPAVVAVGLAGMYEDANVPASIDDLPPGPVGPLNVGDVLAETPIGVQIPVTLFPFVGINRPGTDVWPVLLKELDEIAEWVRTEAVPLLITGCASQEPALPVHYDIETPHTDERPAIEAGTFQSTAARHTRRLLAKDGRIELVELVSRLDRTPNRQTVAAWADNLSDDEVNGRLEQLAATGLRNPFLAIQVVYQFREDVIAFTEVPAASPEGTDIQ</sequence>
<dbReference type="EMBL" id="JAUTIX010000007">
    <property type="protein sequence ID" value="MDP0399785.1"/>
    <property type="molecule type" value="Genomic_DNA"/>
</dbReference>
<gene>
    <name evidence="1" type="ORF">Q7X28_17840</name>
</gene>
<keyword evidence="2" id="KW-1185">Reference proteome</keyword>
<protein>
    <submittedName>
        <fullName evidence="1">Uncharacterized protein</fullName>
    </submittedName>
</protein>
<proteinExistence type="predicted"/>
<dbReference type="AlphaFoldDB" id="A0AA90S953"/>